<accession>A0ABQ5YCW5</accession>
<keyword evidence="1" id="KW-0732">Signal</keyword>
<feature type="chain" id="PRO_5046656670" evidence="1">
    <location>
        <begin position="18"/>
        <end position="117"/>
    </location>
</feature>
<proteinExistence type="predicted"/>
<organism evidence="2 3">
    <name type="scientific">Chitinimonas prasina</name>
    <dbReference type="NCBI Taxonomy" id="1434937"/>
    <lineage>
        <taxon>Bacteria</taxon>
        <taxon>Pseudomonadati</taxon>
        <taxon>Pseudomonadota</taxon>
        <taxon>Betaproteobacteria</taxon>
        <taxon>Neisseriales</taxon>
        <taxon>Chitinibacteraceae</taxon>
        <taxon>Chitinimonas</taxon>
    </lineage>
</organism>
<evidence type="ECO:0000313" key="3">
    <source>
        <dbReference type="Proteomes" id="UP001156706"/>
    </source>
</evidence>
<evidence type="ECO:0000256" key="1">
    <source>
        <dbReference type="SAM" id="SignalP"/>
    </source>
</evidence>
<name>A0ABQ5YCW5_9NEIS</name>
<gene>
    <name evidence="2" type="ORF">GCM10007907_01610</name>
</gene>
<dbReference type="RefSeq" id="WP_284194534.1">
    <property type="nucleotide sequence ID" value="NZ_BSOG01000001.1"/>
</dbReference>
<protein>
    <submittedName>
        <fullName evidence="2">Uncharacterized protein</fullName>
    </submittedName>
</protein>
<reference evidence="3" key="1">
    <citation type="journal article" date="2019" name="Int. J. Syst. Evol. Microbiol.">
        <title>The Global Catalogue of Microorganisms (GCM) 10K type strain sequencing project: providing services to taxonomists for standard genome sequencing and annotation.</title>
        <authorList>
            <consortium name="The Broad Institute Genomics Platform"/>
            <consortium name="The Broad Institute Genome Sequencing Center for Infectious Disease"/>
            <person name="Wu L."/>
            <person name="Ma J."/>
        </authorList>
    </citation>
    <scope>NUCLEOTIDE SEQUENCE [LARGE SCALE GENOMIC DNA]</scope>
    <source>
        <strain evidence="3">NBRC 110044</strain>
    </source>
</reference>
<dbReference type="Proteomes" id="UP001156706">
    <property type="component" value="Unassembled WGS sequence"/>
</dbReference>
<evidence type="ECO:0000313" key="2">
    <source>
        <dbReference type="EMBL" id="GLR11371.1"/>
    </source>
</evidence>
<feature type="signal peptide" evidence="1">
    <location>
        <begin position="1"/>
        <end position="17"/>
    </location>
</feature>
<comment type="caution">
    <text evidence="2">The sequence shown here is derived from an EMBL/GenBank/DDBJ whole genome shotgun (WGS) entry which is preliminary data.</text>
</comment>
<sequence length="117" mass="12156">MRYAILIAGLLCSSAFAAEPTSSAATPAASAKLDCVQPEFPGAKAKPAKIEAFNKLYQAYGDCVNAFIQSQNAIVAAAEAQRKLELEKANAAIDAGNAATAAYKEYAARIELASKGK</sequence>
<keyword evidence="3" id="KW-1185">Reference proteome</keyword>
<dbReference type="EMBL" id="BSOG01000001">
    <property type="protein sequence ID" value="GLR11371.1"/>
    <property type="molecule type" value="Genomic_DNA"/>
</dbReference>